<sequence length="287" mass="32135">MKRLGNQLFFTGPTMIFFSIALLIPFVYGFYLTLMKMATPVSPMEYAGVENYLRAIRDNKFWDSMWLTIKYVGATIVLVNVTGFALAYLVTSGLRKQNFFRTAFFTPNLIGGLVLGYIWQFIFVRSLPTLGEKLGVELFRLGWLGDANLAFWALVIVTVWQSAGYMMIIFIAGLISIPRDVIEASTIDGANSWQRLTRMTIPLMVPAFVITVFLSLKNAFMVYDLNFALTGGGPYDSTKMVSMHVVQKAFIENNYGVGQAEAIILFVIVAVVTGVQVYYSKKMEVSG</sequence>
<evidence type="ECO:0000256" key="5">
    <source>
        <dbReference type="ARBA" id="ARBA00022989"/>
    </source>
</evidence>
<organism evidence="9 10">
    <name type="scientific">Paenibacillus abyssi</name>
    <dbReference type="NCBI Taxonomy" id="1340531"/>
    <lineage>
        <taxon>Bacteria</taxon>
        <taxon>Bacillati</taxon>
        <taxon>Bacillota</taxon>
        <taxon>Bacilli</taxon>
        <taxon>Bacillales</taxon>
        <taxon>Paenibacillaceae</taxon>
        <taxon>Paenibacillus</taxon>
    </lineage>
</organism>
<name>A0A917LGY1_9BACL</name>
<evidence type="ECO:0000256" key="6">
    <source>
        <dbReference type="ARBA" id="ARBA00023136"/>
    </source>
</evidence>
<dbReference type="Proteomes" id="UP000644756">
    <property type="component" value="Unassembled WGS sequence"/>
</dbReference>
<proteinExistence type="inferred from homology"/>
<feature type="transmembrane region" description="Helical" evidence="7">
    <location>
        <begin position="149"/>
        <end position="175"/>
    </location>
</feature>
<dbReference type="Gene3D" id="1.10.3720.10">
    <property type="entry name" value="MetI-like"/>
    <property type="match status" value="1"/>
</dbReference>
<evidence type="ECO:0000256" key="3">
    <source>
        <dbReference type="ARBA" id="ARBA00022475"/>
    </source>
</evidence>
<evidence type="ECO:0000256" key="7">
    <source>
        <dbReference type="RuleBase" id="RU363032"/>
    </source>
</evidence>
<evidence type="ECO:0000256" key="4">
    <source>
        <dbReference type="ARBA" id="ARBA00022692"/>
    </source>
</evidence>
<feature type="transmembrane region" description="Helical" evidence="7">
    <location>
        <begin position="12"/>
        <end position="34"/>
    </location>
</feature>
<accession>A0A917LGY1</accession>
<evidence type="ECO:0000256" key="1">
    <source>
        <dbReference type="ARBA" id="ARBA00004651"/>
    </source>
</evidence>
<feature type="transmembrane region" description="Helical" evidence="7">
    <location>
        <begin position="262"/>
        <end position="279"/>
    </location>
</feature>
<dbReference type="GO" id="GO:0005886">
    <property type="term" value="C:plasma membrane"/>
    <property type="evidence" value="ECO:0007669"/>
    <property type="project" value="UniProtKB-SubCell"/>
</dbReference>
<protein>
    <submittedName>
        <fullName evidence="9">ABC transporter permease</fullName>
    </submittedName>
</protein>
<dbReference type="PANTHER" id="PTHR30193">
    <property type="entry name" value="ABC TRANSPORTER PERMEASE PROTEIN"/>
    <property type="match status" value="1"/>
</dbReference>
<evidence type="ECO:0000256" key="2">
    <source>
        <dbReference type="ARBA" id="ARBA00022448"/>
    </source>
</evidence>
<evidence type="ECO:0000259" key="8">
    <source>
        <dbReference type="PROSITE" id="PS50928"/>
    </source>
</evidence>
<dbReference type="EMBL" id="BMGR01000018">
    <property type="protein sequence ID" value="GGG22427.1"/>
    <property type="molecule type" value="Genomic_DNA"/>
</dbReference>
<dbReference type="AlphaFoldDB" id="A0A917LGY1"/>
<dbReference type="GO" id="GO:0055085">
    <property type="term" value="P:transmembrane transport"/>
    <property type="evidence" value="ECO:0007669"/>
    <property type="project" value="InterPro"/>
</dbReference>
<dbReference type="Pfam" id="PF00528">
    <property type="entry name" value="BPD_transp_1"/>
    <property type="match status" value="1"/>
</dbReference>
<feature type="transmembrane region" description="Helical" evidence="7">
    <location>
        <begin position="102"/>
        <end position="122"/>
    </location>
</feature>
<comment type="subcellular location">
    <subcellularLocation>
        <location evidence="1 7">Cell membrane</location>
        <topology evidence="1 7">Multi-pass membrane protein</topology>
    </subcellularLocation>
</comment>
<dbReference type="CDD" id="cd06261">
    <property type="entry name" value="TM_PBP2"/>
    <property type="match status" value="1"/>
</dbReference>
<dbReference type="InterPro" id="IPR035906">
    <property type="entry name" value="MetI-like_sf"/>
</dbReference>
<feature type="transmembrane region" description="Helical" evidence="7">
    <location>
        <begin position="196"/>
        <end position="216"/>
    </location>
</feature>
<reference evidence="9" key="1">
    <citation type="journal article" date="2014" name="Int. J. Syst. Evol. Microbiol.">
        <title>Complete genome sequence of Corynebacterium casei LMG S-19264T (=DSM 44701T), isolated from a smear-ripened cheese.</title>
        <authorList>
            <consortium name="US DOE Joint Genome Institute (JGI-PGF)"/>
            <person name="Walter F."/>
            <person name="Albersmeier A."/>
            <person name="Kalinowski J."/>
            <person name="Ruckert C."/>
        </authorList>
    </citation>
    <scope>NUCLEOTIDE SEQUENCE</scope>
    <source>
        <strain evidence="9">CGMCC 1.12987</strain>
    </source>
</reference>
<comment type="similarity">
    <text evidence="7">Belongs to the binding-protein-dependent transport system permease family.</text>
</comment>
<reference evidence="9" key="2">
    <citation type="submission" date="2020-09" db="EMBL/GenBank/DDBJ databases">
        <authorList>
            <person name="Sun Q."/>
            <person name="Zhou Y."/>
        </authorList>
    </citation>
    <scope>NUCLEOTIDE SEQUENCE</scope>
    <source>
        <strain evidence="9">CGMCC 1.12987</strain>
    </source>
</reference>
<feature type="transmembrane region" description="Helical" evidence="7">
    <location>
        <begin position="71"/>
        <end position="90"/>
    </location>
</feature>
<evidence type="ECO:0000313" key="9">
    <source>
        <dbReference type="EMBL" id="GGG22427.1"/>
    </source>
</evidence>
<keyword evidence="10" id="KW-1185">Reference proteome</keyword>
<keyword evidence="6 7" id="KW-0472">Membrane</keyword>
<dbReference type="InterPro" id="IPR051393">
    <property type="entry name" value="ABC_transporter_permease"/>
</dbReference>
<keyword evidence="3" id="KW-1003">Cell membrane</keyword>
<keyword evidence="2 7" id="KW-0813">Transport</keyword>
<dbReference type="PANTHER" id="PTHR30193:SF37">
    <property type="entry name" value="INNER MEMBRANE ABC TRANSPORTER PERMEASE PROTEIN YCJO"/>
    <property type="match status" value="1"/>
</dbReference>
<dbReference type="SUPFAM" id="SSF161098">
    <property type="entry name" value="MetI-like"/>
    <property type="match status" value="1"/>
</dbReference>
<keyword evidence="4 7" id="KW-0812">Transmembrane</keyword>
<dbReference type="InterPro" id="IPR000515">
    <property type="entry name" value="MetI-like"/>
</dbReference>
<comment type="caution">
    <text evidence="9">The sequence shown here is derived from an EMBL/GenBank/DDBJ whole genome shotgun (WGS) entry which is preliminary data.</text>
</comment>
<dbReference type="PROSITE" id="PS50928">
    <property type="entry name" value="ABC_TM1"/>
    <property type="match status" value="1"/>
</dbReference>
<evidence type="ECO:0000313" key="10">
    <source>
        <dbReference type="Proteomes" id="UP000644756"/>
    </source>
</evidence>
<gene>
    <name evidence="9" type="ORF">GCM10010916_43840</name>
</gene>
<keyword evidence="5 7" id="KW-1133">Transmembrane helix</keyword>
<feature type="domain" description="ABC transmembrane type-1" evidence="8">
    <location>
        <begin position="65"/>
        <end position="276"/>
    </location>
</feature>